<proteinExistence type="predicted"/>
<organism evidence="3 4">
    <name type="scientific">Methylomonas paludis</name>
    <dbReference type="NCBI Taxonomy" id="1173101"/>
    <lineage>
        <taxon>Bacteria</taxon>
        <taxon>Pseudomonadati</taxon>
        <taxon>Pseudomonadota</taxon>
        <taxon>Gammaproteobacteria</taxon>
        <taxon>Methylococcales</taxon>
        <taxon>Methylococcaceae</taxon>
        <taxon>Methylomonas</taxon>
    </lineage>
</organism>
<dbReference type="InterPro" id="IPR043717">
    <property type="entry name" value="DUF5658"/>
</dbReference>
<evidence type="ECO:0000313" key="3">
    <source>
        <dbReference type="EMBL" id="QWF72325.1"/>
    </source>
</evidence>
<dbReference type="Proteomes" id="UP000676649">
    <property type="component" value="Chromosome"/>
</dbReference>
<evidence type="ECO:0000259" key="2">
    <source>
        <dbReference type="Pfam" id="PF18902"/>
    </source>
</evidence>
<accession>A0A975MR16</accession>
<name>A0A975MR16_9GAMM</name>
<keyword evidence="1" id="KW-1133">Transmembrane helix</keyword>
<sequence length="161" mass="18024">MKIPLMPSAASLVSSLRPLLNHVFLRSQTFIHNVLIAKRYEIGLIRHLKNADLQRLLLRNNINVILIVLFGLLQVADGAITYIGLCFADVNEVNPLLNFCAEHIGLGMSITMVKFVILLAIAFLFCTRHKMKSRWNTATLASAVSFYSWVVTNNVNLVMNG</sequence>
<protein>
    <recommendedName>
        <fullName evidence="2">DUF5658 domain-containing protein</fullName>
    </recommendedName>
</protein>
<evidence type="ECO:0000313" key="4">
    <source>
        <dbReference type="Proteomes" id="UP000676649"/>
    </source>
</evidence>
<dbReference type="EMBL" id="CP073754">
    <property type="protein sequence ID" value="QWF72325.1"/>
    <property type="molecule type" value="Genomic_DNA"/>
</dbReference>
<gene>
    <name evidence="3" type="ORF">KEF85_07730</name>
</gene>
<dbReference type="KEGG" id="mpad:KEF85_07730"/>
<feature type="transmembrane region" description="Helical" evidence="1">
    <location>
        <begin position="104"/>
        <end position="126"/>
    </location>
</feature>
<feature type="transmembrane region" description="Helical" evidence="1">
    <location>
        <begin position="64"/>
        <end position="84"/>
    </location>
</feature>
<feature type="domain" description="DUF5658" evidence="2">
    <location>
        <begin position="69"/>
        <end position="158"/>
    </location>
</feature>
<dbReference type="Pfam" id="PF18902">
    <property type="entry name" value="DUF5658"/>
    <property type="match status" value="1"/>
</dbReference>
<evidence type="ECO:0000256" key="1">
    <source>
        <dbReference type="SAM" id="Phobius"/>
    </source>
</evidence>
<dbReference type="AlphaFoldDB" id="A0A975MR16"/>
<dbReference type="RefSeq" id="WP_215584692.1">
    <property type="nucleotide sequence ID" value="NZ_CP073754.1"/>
</dbReference>
<keyword evidence="1" id="KW-0472">Membrane</keyword>
<keyword evidence="4" id="KW-1185">Reference proteome</keyword>
<keyword evidence="1" id="KW-0812">Transmembrane</keyword>
<reference evidence="3" key="1">
    <citation type="submission" date="2021-04" db="EMBL/GenBank/DDBJ databases">
        <title>Draft genome sequence data of methanotrophic Methylovulum sp. strain S1L and Methylomonas sp. strain S2AM isolated from boreal lake water columns.</title>
        <authorList>
            <person name="Rissanen A.J."/>
            <person name="Mangayil R."/>
            <person name="Svenning M.M."/>
            <person name="Khanongnuch R."/>
        </authorList>
    </citation>
    <scope>NUCLEOTIDE SEQUENCE</scope>
    <source>
        <strain evidence="3">S2AM</strain>
    </source>
</reference>